<dbReference type="PANTHER" id="PTHR11773">
    <property type="entry name" value="GLYCINE DEHYDROGENASE, DECARBOXYLATING"/>
    <property type="match status" value="1"/>
</dbReference>
<dbReference type="AlphaFoldDB" id="A0A381W1D3"/>
<gene>
    <name evidence="7" type="ORF">METZ01_LOCUS99210</name>
</gene>
<dbReference type="HAMAP" id="MF_00713">
    <property type="entry name" value="GcvPB"/>
    <property type="match status" value="1"/>
</dbReference>
<keyword evidence="2" id="KW-0663">Pyridoxal phosphate</keyword>
<evidence type="ECO:0000256" key="3">
    <source>
        <dbReference type="ARBA" id="ARBA00023002"/>
    </source>
</evidence>
<name>A0A381W1D3_9ZZZZ</name>
<reference evidence="7" key="1">
    <citation type="submission" date="2018-05" db="EMBL/GenBank/DDBJ databases">
        <authorList>
            <person name="Lanie J.A."/>
            <person name="Ng W.-L."/>
            <person name="Kazmierczak K.M."/>
            <person name="Andrzejewski T.M."/>
            <person name="Davidsen T.M."/>
            <person name="Wayne K.J."/>
            <person name="Tettelin H."/>
            <person name="Glass J.I."/>
            <person name="Rusch D."/>
            <person name="Podicherti R."/>
            <person name="Tsui H.-C.T."/>
            <person name="Winkler M.E."/>
        </authorList>
    </citation>
    <scope>NUCLEOTIDE SEQUENCE</scope>
</reference>
<dbReference type="GO" id="GO:0019464">
    <property type="term" value="P:glycine decarboxylation via glycine cleavage system"/>
    <property type="evidence" value="ECO:0007669"/>
    <property type="project" value="InterPro"/>
</dbReference>
<dbReference type="SUPFAM" id="SSF53383">
    <property type="entry name" value="PLP-dependent transferases"/>
    <property type="match status" value="1"/>
</dbReference>
<feature type="domain" description="Glycine dehydrogenase C-terminal" evidence="6">
    <location>
        <begin position="357"/>
        <end position="457"/>
    </location>
</feature>
<accession>A0A381W1D3</accession>
<evidence type="ECO:0000256" key="4">
    <source>
        <dbReference type="ARBA" id="ARBA00049026"/>
    </source>
</evidence>
<evidence type="ECO:0000256" key="2">
    <source>
        <dbReference type="ARBA" id="ARBA00022898"/>
    </source>
</evidence>
<dbReference type="FunFam" id="3.90.1150.10:FF:000014">
    <property type="entry name" value="Probable glycine dehydrogenase (decarboxylating) subunit 2"/>
    <property type="match status" value="1"/>
</dbReference>
<evidence type="ECO:0000259" key="6">
    <source>
        <dbReference type="Pfam" id="PF21478"/>
    </source>
</evidence>
<dbReference type="InterPro" id="IPR000192">
    <property type="entry name" value="Aminotrans_V_dom"/>
</dbReference>
<dbReference type="Gene3D" id="3.90.1150.10">
    <property type="entry name" value="Aspartate Aminotransferase, domain 1"/>
    <property type="match status" value="1"/>
</dbReference>
<evidence type="ECO:0000256" key="1">
    <source>
        <dbReference type="ARBA" id="ARBA00012134"/>
    </source>
</evidence>
<evidence type="ECO:0000259" key="5">
    <source>
        <dbReference type="Pfam" id="PF00266"/>
    </source>
</evidence>
<dbReference type="NCBIfam" id="NF003346">
    <property type="entry name" value="PRK04366.1"/>
    <property type="match status" value="1"/>
</dbReference>
<dbReference type="InterPro" id="IPR049316">
    <property type="entry name" value="GDC-P_C"/>
</dbReference>
<dbReference type="InterPro" id="IPR020581">
    <property type="entry name" value="GDC_P"/>
</dbReference>
<dbReference type="InterPro" id="IPR015421">
    <property type="entry name" value="PyrdxlP-dep_Trfase_major"/>
</dbReference>
<dbReference type="InterPro" id="IPR015424">
    <property type="entry name" value="PyrdxlP-dep_Trfase"/>
</dbReference>
<dbReference type="GO" id="GO:0004375">
    <property type="term" value="F:glycine dehydrogenase (decarboxylating) activity"/>
    <property type="evidence" value="ECO:0007669"/>
    <property type="project" value="UniProtKB-EC"/>
</dbReference>
<dbReference type="GO" id="GO:0005960">
    <property type="term" value="C:glycine cleavage complex"/>
    <property type="evidence" value="ECO:0007669"/>
    <property type="project" value="TreeGrafter"/>
</dbReference>
<dbReference type="InterPro" id="IPR015422">
    <property type="entry name" value="PyrdxlP-dep_Trfase_small"/>
</dbReference>
<dbReference type="GO" id="GO:0030170">
    <property type="term" value="F:pyridoxal phosphate binding"/>
    <property type="evidence" value="ECO:0007669"/>
    <property type="project" value="TreeGrafter"/>
</dbReference>
<dbReference type="InterPro" id="IPR023012">
    <property type="entry name" value="GcvPB"/>
</dbReference>
<dbReference type="EC" id="1.4.4.2" evidence="1"/>
<comment type="catalytic activity">
    <reaction evidence="4">
        <text>N(6)-[(R)-lipoyl]-L-lysyl-[glycine-cleavage complex H protein] + glycine + H(+) = N(6)-[(R)-S(8)-aminomethyldihydrolipoyl]-L-lysyl-[glycine-cleavage complex H protein] + CO2</text>
        <dbReference type="Rhea" id="RHEA:24304"/>
        <dbReference type="Rhea" id="RHEA-COMP:10494"/>
        <dbReference type="Rhea" id="RHEA-COMP:10495"/>
        <dbReference type="ChEBI" id="CHEBI:15378"/>
        <dbReference type="ChEBI" id="CHEBI:16526"/>
        <dbReference type="ChEBI" id="CHEBI:57305"/>
        <dbReference type="ChEBI" id="CHEBI:83099"/>
        <dbReference type="ChEBI" id="CHEBI:83143"/>
        <dbReference type="EC" id="1.4.4.2"/>
    </reaction>
</comment>
<dbReference type="Gene3D" id="3.40.640.10">
    <property type="entry name" value="Type I PLP-dependent aspartate aminotransferase-like (Major domain)"/>
    <property type="match status" value="1"/>
</dbReference>
<sequence>MFEKLESQSRKLLMDRSVSGRNGATLPDLDVPEADLPPQEMIRDELILPEVSEGEIVRYFSQISQNNFSIDHNFYPLGSCTMKYNPKLNDSVAAMPGFASIHPLQDDSTVQGALKIIWEVQQYLNEITGMAGTCLSPMAGADGELAGMLMARAYHLERGDAKRKVVLIPDSAHGTNPASAVMAGFDVKTLPSDVNGNTDLDALKQSIGDDLAGLMITLPSTLGLFDTNILEVTQIVREAGGIVYGDGANLNALLGRVKLGELGFDVIHSNLHKTFSTPHGGGGPGAGPVIAGPRLSDYLPTPMVVRHLDGGSEIFSRAAPPKSIGRMGAFQGNFGVLVRAFAYIRTLGKEGIRSISDDAVINANYILANLKGYYDLPFDRTCMHEVVFSARNLKNEFNVSALDVAKRLIDYGVHPPTMYFPLIVEEALMIEPTETESLETLDTFIEIMKAISEEAKDNPDLLHNAPHFTPNTRLDEVRAARHPDLRWGGNG</sequence>
<proteinExistence type="inferred from homology"/>
<organism evidence="7">
    <name type="scientific">marine metagenome</name>
    <dbReference type="NCBI Taxonomy" id="408172"/>
    <lineage>
        <taxon>unclassified sequences</taxon>
        <taxon>metagenomes</taxon>
        <taxon>ecological metagenomes</taxon>
    </lineage>
</organism>
<dbReference type="PANTHER" id="PTHR11773:SF1">
    <property type="entry name" value="GLYCINE DEHYDROGENASE (DECARBOXYLATING), MITOCHONDRIAL"/>
    <property type="match status" value="1"/>
</dbReference>
<keyword evidence="3" id="KW-0560">Oxidoreductase</keyword>
<protein>
    <recommendedName>
        <fullName evidence="1">glycine dehydrogenase (aminomethyl-transferring)</fullName>
        <ecNumber evidence="1">1.4.4.2</ecNumber>
    </recommendedName>
</protein>
<dbReference type="EMBL" id="UINC01010421">
    <property type="protein sequence ID" value="SVA46356.1"/>
    <property type="molecule type" value="Genomic_DNA"/>
</dbReference>
<dbReference type="Gene3D" id="6.20.440.10">
    <property type="match status" value="1"/>
</dbReference>
<dbReference type="Pfam" id="PF00266">
    <property type="entry name" value="Aminotran_5"/>
    <property type="match status" value="1"/>
</dbReference>
<dbReference type="FunFam" id="3.40.640.10:FF:000224">
    <property type="entry name" value="Probable glycine dehydrogenase (decarboxylating) subunit 2"/>
    <property type="match status" value="1"/>
</dbReference>
<dbReference type="Pfam" id="PF21478">
    <property type="entry name" value="GcvP2_C"/>
    <property type="match status" value="1"/>
</dbReference>
<evidence type="ECO:0000313" key="7">
    <source>
        <dbReference type="EMBL" id="SVA46356.1"/>
    </source>
</evidence>
<dbReference type="GO" id="GO:0005829">
    <property type="term" value="C:cytosol"/>
    <property type="evidence" value="ECO:0007669"/>
    <property type="project" value="TreeGrafter"/>
</dbReference>
<feature type="domain" description="Aminotransferase class V" evidence="5">
    <location>
        <begin position="152"/>
        <end position="280"/>
    </location>
</feature>
<dbReference type="GO" id="GO:0016594">
    <property type="term" value="F:glycine binding"/>
    <property type="evidence" value="ECO:0007669"/>
    <property type="project" value="TreeGrafter"/>
</dbReference>